<organism evidence="1 2">
    <name type="scientific">Rhizobium etli bv. mimosae str. IE4771</name>
    <dbReference type="NCBI Taxonomy" id="1432050"/>
    <lineage>
        <taxon>Bacteria</taxon>
        <taxon>Pseudomonadati</taxon>
        <taxon>Pseudomonadota</taxon>
        <taxon>Alphaproteobacteria</taxon>
        <taxon>Hyphomicrobiales</taxon>
        <taxon>Rhizobiaceae</taxon>
        <taxon>Rhizobium/Agrobacterium group</taxon>
        <taxon>Rhizobium</taxon>
    </lineage>
</organism>
<evidence type="ECO:0000313" key="1">
    <source>
        <dbReference type="EMBL" id="AIC28790.1"/>
    </source>
</evidence>
<proteinExistence type="predicted"/>
<dbReference type="Gene3D" id="2.60.40.10">
    <property type="entry name" value="Immunoglobulins"/>
    <property type="match status" value="1"/>
</dbReference>
<dbReference type="KEGG" id="rei:IE4771_CH03719"/>
<dbReference type="RefSeq" id="WP_038691025.1">
    <property type="nucleotide sequence ID" value="NZ_CP006986.1"/>
</dbReference>
<protein>
    <submittedName>
        <fullName evidence="1">VCBS repeat-containing protein</fullName>
    </submittedName>
</protein>
<dbReference type="HOGENOM" id="CLU_1004265_0_0_5"/>
<gene>
    <name evidence="1" type="ORF">IE4771_CH03719</name>
</gene>
<dbReference type="NCBIfam" id="TIGR01965">
    <property type="entry name" value="VCBS_repeat"/>
    <property type="match status" value="1"/>
</dbReference>
<evidence type="ECO:0000313" key="2">
    <source>
        <dbReference type="Proteomes" id="UP000027180"/>
    </source>
</evidence>
<reference evidence="1 2" key="1">
    <citation type="submission" date="2013-12" db="EMBL/GenBank/DDBJ databases">
        <title>Complete genome sequence of Rhizobium etli bv. mimosae IE4771.</title>
        <authorList>
            <person name="Bustos P."/>
            <person name="Santamaria R.I."/>
            <person name="Lozano L."/>
            <person name="Ormeno-Orrillo E."/>
            <person name="Rogel M.A."/>
            <person name="Romero D."/>
            <person name="Cevallos M.A."/>
            <person name="Martinez-Romero E."/>
            <person name="Gonzalez V."/>
        </authorList>
    </citation>
    <scope>NUCLEOTIDE SEQUENCE [LARGE SCALE GENOMIC DNA]</scope>
    <source>
        <strain evidence="1 2">IE4771</strain>
    </source>
</reference>
<sequence>MANHKPVAADVYQPIFDIDKPVDGNILDGSRDADGDLVRVNFVNGQRIPQPANSDGRTTTTIEGKYGTLTVYSDGYYTYELDHSNPVVLALGPGDQLVDQFNFKISDGKGATDFGLLNIAVDLPERGDIFVNFEDVGKYNFPTGYKGFDWGAWHDGDDAAIQKEADGNHYLSGGAFWTPIQAADGGTFQIEQFSVANGTSDYDNVLTIEGRLNGDTVFLVTVNLTADSIHDPQVIDLSAYGQIDYLVLDTEPVINETSGPDYYGAQYDNFHFVV</sequence>
<name>A0A060I9S6_RHIET</name>
<dbReference type="Proteomes" id="UP000027180">
    <property type="component" value="Chromosome"/>
</dbReference>
<dbReference type="OrthoDB" id="5593939at2"/>
<dbReference type="EMBL" id="CP006986">
    <property type="protein sequence ID" value="AIC28790.1"/>
    <property type="molecule type" value="Genomic_DNA"/>
</dbReference>
<accession>A0A060I9S6</accession>
<dbReference type="InterPro" id="IPR013783">
    <property type="entry name" value="Ig-like_fold"/>
</dbReference>
<dbReference type="Pfam" id="PF17963">
    <property type="entry name" value="Big_9"/>
    <property type="match status" value="1"/>
</dbReference>
<dbReference type="InterPro" id="IPR010221">
    <property type="entry name" value="VCBS_dom"/>
</dbReference>
<dbReference type="AlphaFoldDB" id="A0A060I9S6"/>